<dbReference type="AlphaFoldDB" id="A0A2H0VF80"/>
<organism evidence="1 2">
    <name type="scientific">Candidatus Colwellbacteria bacterium CG10_big_fil_rev_8_21_14_0_10_42_22</name>
    <dbReference type="NCBI Taxonomy" id="1974540"/>
    <lineage>
        <taxon>Bacteria</taxon>
        <taxon>Candidatus Colwelliibacteriota</taxon>
    </lineage>
</organism>
<accession>A0A2H0VF80</accession>
<comment type="caution">
    <text evidence="1">The sequence shown here is derived from an EMBL/GenBank/DDBJ whole genome shotgun (WGS) entry which is preliminary data.</text>
</comment>
<evidence type="ECO:0000313" key="1">
    <source>
        <dbReference type="EMBL" id="PIR97746.1"/>
    </source>
</evidence>
<sequence length="141" mass="16208">MSIWVDLLASELELVELNPGNPFEPMVDVNPDRDHVVGEVSDELRRLYLTAIRWIKTSMEINVEANFTQDTQQAERLAIKAHELQEKGKILRNIFWAALKDEHKMWNKPSVGLRSGWIAVWSEPETPHIIGFLEDLFGGDD</sequence>
<dbReference type="Proteomes" id="UP000231466">
    <property type="component" value="Unassembled WGS sequence"/>
</dbReference>
<gene>
    <name evidence="1" type="ORF">COT89_03150</name>
</gene>
<protein>
    <submittedName>
        <fullName evidence="1">Uncharacterized protein</fullName>
    </submittedName>
</protein>
<reference evidence="2" key="1">
    <citation type="submission" date="2017-09" db="EMBL/GenBank/DDBJ databases">
        <title>Depth-based differentiation of microbial function through sediment-hosted aquifers and enrichment of novel symbionts in the deep terrestrial subsurface.</title>
        <authorList>
            <person name="Probst A.J."/>
            <person name="Ladd B."/>
            <person name="Jarett J.K."/>
            <person name="Geller-Mcgrath D.E."/>
            <person name="Sieber C.M.K."/>
            <person name="Emerson J.B."/>
            <person name="Anantharaman K."/>
            <person name="Thomas B.C."/>
            <person name="Malmstrom R."/>
            <person name="Stieglmeier M."/>
            <person name="Klingl A."/>
            <person name="Woyke T."/>
            <person name="Ryan C.M."/>
            <person name="Banfield J.F."/>
        </authorList>
    </citation>
    <scope>NUCLEOTIDE SEQUENCE [LARGE SCALE GENOMIC DNA]</scope>
</reference>
<proteinExistence type="predicted"/>
<dbReference type="EMBL" id="PFAH01000010">
    <property type="protein sequence ID" value="PIR97746.1"/>
    <property type="molecule type" value="Genomic_DNA"/>
</dbReference>
<evidence type="ECO:0000313" key="2">
    <source>
        <dbReference type="Proteomes" id="UP000231466"/>
    </source>
</evidence>
<name>A0A2H0VF80_9BACT</name>